<name>A0A1N7EJC3_9EURY</name>
<gene>
    <name evidence="1" type="ORF">SAMN05421858_4303</name>
</gene>
<sequence length="135" mass="15302">MAVIIYDREDDNETYEIDELSQRILVYLMTEGAARIDEIRNPVGANANSEVQQRIDTKMGRSGSGFITRISSDQATLDGELIERYSLTSEGERFVHSHKATLSLPTTLQDLSEKVSQLAIDVEELFSLVEEYKER</sequence>
<dbReference type="RefSeq" id="WP_076432482.1">
    <property type="nucleotide sequence ID" value="NZ_FTNO01000006.1"/>
</dbReference>
<dbReference type="EMBL" id="FTNO01000006">
    <property type="protein sequence ID" value="SIR88167.1"/>
    <property type="molecule type" value="Genomic_DNA"/>
</dbReference>
<organism evidence="1 2">
    <name type="scientific">Haladaptatus litoreus</name>
    <dbReference type="NCBI Taxonomy" id="553468"/>
    <lineage>
        <taxon>Archaea</taxon>
        <taxon>Methanobacteriati</taxon>
        <taxon>Methanobacteriota</taxon>
        <taxon>Stenosarchaea group</taxon>
        <taxon>Halobacteria</taxon>
        <taxon>Halobacteriales</taxon>
        <taxon>Haladaptataceae</taxon>
        <taxon>Haladaptatus</taxon>
    </lineage>
</organism>
<keyword evidence="2" id="KW-1185">Reference proteome</keyword>
<protein>
    <submittedName>
        <fullName evidence="1">Uncharacterized protein</fullName>
    </submittedName>
</protein>
<dbReference type="OrthoDB" id="380884at2157"/>
<reference evidence="2" key="1">
    <citation type="submission" date="2017-01" db="EMBL/GenBank/DDBJ databases">
        <authorList>
            <person name="Varghese N."/>
            <person name="Submissions S."/>
        </authorList>
    </citation>
    <scope>NUCLEOTIDE SEQUENCE [LARGE SCALE GENOMIC DNA]</scope>
    <source>
        <strain evidence="2">CGMCC 1.7737</strain>
    </source>
</reference>
<accession>A0A1N7EJC3</accession>
<evidence type="ECO:0000313" key="2">
    <source>
        <dbReference type="Proteomes" id="UP000186914"/>
    </source>
</evidence>
<proteinExistence type="predicted"/>
<dbReference type="AlphaFoldDB" id="A0A1N7EJC3"/>
<dbReference type="Proteomes" id="UP000186914">
    <property type="component" value="Unassembled WGS sequence"/>
</dbReference>
<evidence type="ECO:0000313" key="1">
    <source>
        <dbReference type="EMBL" id="SIR88167.1"/>
    </source>
</evidence>